<evidence type="ECO:0000313" key="5">
    <source>
        <dbReference type="Proteomes" id="UP000663722"/>
    </source>
</evidence>
<sequence>MKILIAEDELVSRKKMEKLLRSLGHEILVAKHGTEAWEIWKNERTRMVITDWMMPGMDGPDLCRKIRESEGSRYTYLIMVTAKQEVNDMVTGMDAGADDFISKPFVKEELAVRIRSGQRILGFETRDIVIFSLAKLAESRDSETGNHLERVRFYSKTVAEALALSDNGSHKIDNLFIENIFLTSPLHDIGKVGIRDHILLKPGRLTDEEFEAMKSHTIIGFETLNDALNKYPKAEYLRMSAEIARSHHERFDGKGYPDGLSGENIPLSARIVALADVYDALVSKRVYKDAFSHDKSKSIITGDSGTHFDPVVVDAFLSCEKKFIQIYEKFKD</sequence>
<evidence type="ECO:0000256" key="1">
    <source>
        <dbReference type="PROSITE-ProRule" id="PRU00169"/>
    </source>
</evidence>
<proteinExistence type="predicted"/>
<feature type="modified residue" description="4-aspartylphosphate" evidence="1">
    <location>
        <position position="51"/>
    </location>
</feature>
<dbReference type="InterPro" id="IPR052020">
    <property type="entry name" value="Cyclic_di-GMP/3'3'-cGAMP_PDE"/>
</dbReference>
<dbReference type="Pfam" id="PF13487">
    <property type="entry name" value="HD_5"/>
    <property type="match status" value="1"/>
</dbReference>
<dbReference type="InterPro" id="IPR037522">
    <property type="entry name" value="HD_GYP_dom"/>
</dbReference>
<evidence type="ECO:0000259" key="2">
    <source>
        <dbReference type="PROSITE" id="PS50110"/>
    </source>
</evidence>
<dbReference type="SUPFAM" id="SSF52172">
    <property type="entry name" value="CheY-like"/>
    <property type="match status" value="1"/>
</dbReference>
<accession>A0A975GTD0</accession>
<dbReference type="Proteomes" id="UP000663722">
    <property type="component" value="Chromosome"/>
</dbReference>
<dbReference type="CDD" id="cd17574">
    <property type="entry name" value="REC_OmpR"/>
    <property type="match status" value="1"/>
</dbReference>
<dbReference type="PROSITE" id="PS51832">
    <property type="entry name" value="HD_GYP"/>
    <property type="match status" value="1"/>
</dbReference>
<dbReference type="SMART" id="SM00448">
    <property type="entry name" value="REC"/>
    <property type="match status" value="1"/>
</dbReference>
<gene>
    <name evidence="4" type="ORF">dnm_080810</name>
</gene>
<dbReference type="InterPro" id="IPR001789">
    <property type="entry name" value="Sig_transdc_resp-reg_receiver"/>
</dbReference>
<dbReference type="PANTHER" id="PTHR45228">
    <property type="entry name" value="CYCLIC DI-GMP PHOSPHODIESTERASE TM_0186-RELATED"/>
    <property type="match status" value="1"/>
</dbReference>
<dbReference type="AlphaFoldDB" id="A0A975GTD0"/>
<evidence type="ECO:0000259" key="3">
    <source>
        <dbReference type="PROSITE" id="PS51832"/>
    </source>
</evidence>
<organism evidence="4 5">
    <name type="scientific">Desulfonema magnum</name>
    <dbReference type="NCBI Taxonomy" id="45655"/>
    <lineage>
        <taxon>Bacteria</taxon>
        <taxon>Pseudomonadati</taxon>
        <taxon>Thermodesulfobacteriota</taxon>
        <taxon>Desulfobacteria</taxon>
        <taxon>Desulfobacterales</taxon>
        <taxon>Desulfococcaceae</taxon>
        <taxon>Desulfonema</taxon>
    </lineage>
</organism>
<dbReference type="InterPro" id="IPR011006">
    <property type="entry name" value="CheY-like_superfamily"/>
</dbReference>
<feature type="domain" description="HD-GYP" evidence="3">
    <location>
        <begin position="122"/>
        <end position="332"/>
    </location>
</feature>
<dbReference type="EMBL" id="CP061800">
    <property type="protein sequence ID" value="QTA92008.1"/>
    <property type="molecule type" value="Genomic_DNA"/>
</dbReference>
<keyword evidence="1" id="KW-0597">Phosphoprotein</keyword>
<reference evidence="4" key="1">
    <citation type="journal article" date="2021" name="Microb. Physiol.">
        <title>Proteogenomic Insights into the Physiology of Marine, Sulfate-Reducing, Filamentous Desulfonema limicola and Desulfonema magnum.</title>
        <authorList>
            <person name="Schnaars V."/>
            <person name="Wohlbrand L."/>
            <person name="Scheve S."/>
            <person name="Hinrichs C."/>
            <person name="Reinhardt R."/>
            <person name="Rabus R."/>
        </authorList>
    </citation>
    <scope>NUCLEOTIDE SEQUENCE</scope>
    <source>
        <strain evidence="4">4be13</strain>
    </source>
</reference>
<dbReference type="Gene3D" id="1.10.3210.10">
    <property type="entry name" value="Hypothetical protein af1432"/>
    <property type="match status" value="1"/>
</dbReference>
<name>A0A975GTD0_9BACT</name>
<protein>
    <submittedName>
        <fullName evidence="4">Two component system response regulator, HD domain-containing</fullName>
    </submittedName>
</protein>
<dbReference type="KEGG" id="dmm:dnm_080810"/>
<dbReference type="Gene3D" id="3.40.50.2300">
    <property type="match status" value="1"/>
</dbReference>
<dbReference type="PANTHER" id="PTHR45228:SF5">
    <property type="entry name" value="CYCLIC DI-GMP PHOSPHODIESTERASE VC_1348-RELATED"/>
    <property type="match status" value="1"/>
</dbReference>
<keyword evidence="5" id="KW-1185">Reference proteome</keyword>
<dbReference type="InterPro" id="IPR003607">
    <property type="entry name" value="HD/PDEase_dom"/>
</dbReference>
<feature type="domain" description="Response regulatory" evidence="2">
    <location>
        <begin position="2"/>
        <end position="118"/>
    </location>
</feature>
<dbReference type="GO" id="GO:0000160">
    <property type="term" value="P:phosphorelay signal transduction system"/>
    <property type="evidence" value="ECO:0007669"/>
    <property type="project" value="InterPro"/>
</dbReference>
<evidence type="ECO:0000313" key="4">
    <source>
        <dbReference type="EMBL" id="QTA92008.1"/>
    </source>
</evidence>
<dbReference type="SUPFAM" id="SSF109604">
    <property type="entry name" value="HD-domain/PDEase-like"/>
    <property type="match status" value="1"/>
</dbReference>
<dbReference type="Pfam" id="PF00072">
    <property type="entry name" value="Response_reg"/>
    <property type="match status" value="1"/>
</dbReference>
<dbReference type="CDD" id="cd00077">
    <property type="entry name" value="HDc"/>
    <property type="match status" value="1"/>
</dbReference>
<dbReference type="PROSITE" id="PS50110">
    <property type="entry name" value="RESPONSE_REGULATORY"/>
    <property type="match status" value="1"/>
</dbReference>
<dbReference type="SMART" id="SM00471">
    <property type="entry name" value="HDc"/>
    <property type="match status" value="1"/>
</dbReference>
<dbReference type="RefSeq" id="WP_207679549.1">
    <property type="nucleotide sequence ID" value="NZ_CP061800.1"/>
</dbReference>